<evidence type="ECO:0000313" key="4">
    <source>
        <dbReference type="Proteomes" id="UP001283361"/>
    </source>
</evidence>
<sequence length="282" mass="31914">MIKLERRTLCILFIFSVLSCGSQGVSGQTTFIHLIKLAKEKKRFRYTTWKYREIILENSLEPSLPLSPVTENKGELMRRGRARNDTGSQTAPSSGNEPDQEQHPQGGRLIKLQQTITPGHKKEKLGDTRHIGLSRGKTLTSPEFFYDFRNSFNTSAWIYGKILGIDIIYHYTFPKKDTLLLMPIIFDILLGVHSPGPGGDLRNVIDSDNPQTRRQLRINPHKRAPRSGEYLASSSLGYTRQPGSLMLEGPTPATCYRPLCILGRAEMKTPLERRMVVSFITL</sequence>
<keyword evidence="2" id="KW-0732">Signal</keyword>
<dbReference type="EMBL" id="JAWDGP010003892">
    <property type="protein sequence ID" value="KAK3769665.1"/>
    <property type="molecule type" value="Genomic_DNA"/>
</dbReference>
<dbReference type="Proteomes" id="UP001283361">
    <property type="component" value="Unassembled WGS sequence"/>
</dbReference>
<feature type="compositionally biased region" description="Basic and acidic residues" evidence="1">
    <location>
        <begin position="72"/>
        <end position="84"/>
    </location>
</feature>
<gene>
    <name evidence="3" type="ORF">RRG08_004917</name>
</gene>
<keyword evidence="4" id="KW-1185">Reference proteome</keyword>
<proteinExistence type="predicted"/>
<feature type="chain" id="PRO_5042167667" evidence="2">
    <location>
        <begin position="28"/>
        <end position="282"/>
    </location>
</feature>
<accession>A0AAE1DH68</accession>
<reference evidence="3" key="1">
    <citation type="journal article" date="2023" name="G3 (Bethesda)">
        <title>A reference genome for the long-term kleptoplast-retaining sea slug Elysia crispata morphotype clarki.</title>
        <authorList>
            <person name="Eastman K.E."/>
            <person name="Pendleton A.L."/>
            <person name="Shaikh M.A."/>
            <person name="Suttiyut T."/>
            <person name="Ogas R."/>
            <person name="Tomko P."/>
            <person name="Gavelis G."/>
            <person name="Widhalm J.R."/>
            <person name="Wisecaver J.H."/>
        </authorList>
    </citation>
    <scope>NUCLEOTIDE SEQUENCE</scope>
    <source>
        <strain evidence="3">ECLA1</strain>
    </source>
</reference>
<feature type="signal peptide" evidence="2">
    <location>
        <begin position="1"/>
        <end position="27"/>
    </location>
</feature>
<protein>
    <submittedName>
        <fullName evidence="3">Uncharacterized protein</fullName>
    </submittedName>
</protein>
<name>A0AAE1DH68_9GAST</name>
<feature type="compositionally biased region" description="Polar residues" evidence="1">
    <location>
        <begin position="85"/>
        <end position="97"/>
    </location>
</feature>
<evidence type="ECO:0000256" key="2">
    <source>
        <dbReference type="SAM" id="SignalP"/>
    </source>
</evidence>
<dbReference type="AlphaFoldDB" id="A0AAE1DH68"/>
<feature type="region of interest" description="Disordered" evidence="1">
    <location>
        <begin position="67"/>
        <end position="105"/>
    </location>
</feature>
<evidence type="ECO:0000313" key="3">
    <source>
        <dbReference type="EMBL" id="KAK3769665.1"/>
    </source>
</evidence>
<comment type="caution">
    <text evidence="3">The sequence shown here is derived from an EMBL/GenBank/DDBJ whole genome shotgun (WGS) entry which is preliminary data.</text>
</comment>
<organism evidence="3 4">
    <name type="scientific">Elysia crispata</name>
    <name type="common">lettuce slug</name>
    <dbReference type="NCBI Taxonomy" id="231223"/>
    <lineage>
        <taxon>Eukaryota</taxon>
        <taxon>Metazoa</taxon>
        <taxon>Spiralia</taxon>
        <taxon>Lophotrochozoa</taxon>
        <taxon>Mollusca</taxon>
        <taxon>Gastropoda</taxon>
        <taxon>Heterobranchia</taxon>
        <taxon>Euthyneura</taxon>
        <taxon>Panpulmonata</taxon>
        <taxon>Sacoglossa</taxon>
        <taxon>Placobranchoidea</taxon>
        <taxon>Plakobranchidae</taxon>
        <taxon>Elysia</taxon>
    </lineage>
</organism>
<evidence type="ECO:0000256" key="1">
    <source>
        <dbReference type="SAM" id="MobiDB-lite"/>
    </source>
</evidence>
<dbReference type="PROSITE" id="PS51257">
    <property type="entry name" value="PROKAR_LIPOPROTEIN"/>
    <property type="match status" value="1"/>
</dbReference>